<dbReference type="EMBL" id="JBHTJP010000035">
    <property type="protein sequence ID" value="MFD0977844.1"/>
    <property type="molecule type" value="Genomic_DNA"/>
</dbReference>
<proteinExistence type="predicted"/>
<dbReference type="InterPro" id="IPR041657">
    <property type="entry name" value="HTH_17"/>
</dbReference>
<keyword evidence="3" id="KW-1185">Reference proteome</keyword>
<reference evidence="3" key="1">
    <citation type="journal article" date="2019" name="Int. J. Syst. Evol. Microbiol.">
        <title>The Global Catalogue of Microorganisms (GCM) 10K type strain sequencing project: providing services to taxonomists for standard genome sequencing and annotation.</title>
        <authorList>
            <consortium name="The Broad Institute Genomics Platform"/>
            <consortium name="The Broad Institute Genome Sequencing Center for Infectious Disease"/>
            <person name="Wu L."/>
            <person name="Ma J."/>
        </authorList>
    </citation>
    <scope>NUCLEOTIDE SEQUENCE [LARGE SCALE GENOMIC DNA]</scope>
    <source>
        <strain evidence="3">CCUG 60898</strain>
    </source>
</reference>
<dbReference type="Proteomes" id="UP001597100">
    <property type="component" value="Unassembled WGS sequence"/>
</dbReference>
<dbReference type="SUPFAM" id="SSF46955">
    <property type="entry name" value="Putative DNA-binding domain"/>
    <property type="match status" value="1"/>
</dbReference>
<accession>A0ABW3IIP7</accession>
<sequence>MSTITQLHNATPEDLINELRAVFQKELEQIKEHFTPKQPEELLTREEVAKLLKIDISSVHNWSKKGTLKRHAIGGRVYFKRSEIEESLIPY</sequence>
<organism evidence="2 3">
    <name type="scientific">Salinimicrobium gaetbulicola</name>
    <dbReference type="NCBI Taxonomy" id="999702"/>
    <lineage>
        <taxon>Bacteria</taxon>
        <taxon>Pseudomonadati</taxon>
        <taxon>Bacteroidota</taxon>
        <taxon>Flavobacteriia</taxon>
        <taxon>Flavobacteriales</taxon>
        <taxon>Flavobacteriaceae</taxon>
        <taxon>Salinimicrobium</taxon>
    </lineage>
</organism>
<evidence type="ECO:0000259" key="1">
    <source>
        <dbReference type="Pfam" id="PF12728"/>
    </source>
</evidence>
<name>A0ABW3IIP7_9FLAO</name>
<dbReference type="InterPro" id="IPR009061">
    <property type="entry name" value="DNA-bd_dom_put_sf"/>
</dbReference>
<gene>
    <name evidence="2" type="ORF">ACFQ1G_13685</name>
</gene>
<feature type="domain" description="Helix-turn-helix" evidence="1">
    <location>
        <begin position="42"/>
        <end position="86"/>
    </location>
</feature>
<dbReference type="Pfam" id="PF12728">
    <property type="entry name" value="HTH_17"/>
    <property type="match status" value="1"/>
</dbReference>
<comment type="caution">
    <text evidence="2">The sequence shown here is derived from an EMBL/GenBank/DDBJ whole genome shotgun (WGS) entry which is preliminary data.</text>
</comment>
<protein>
    <submittedName>
        <fullName evidence="2">Helix-turn-helix domain-containing protein</fullName>
    </submittedName>
</protein>
<evidence type="ECO:0000313" key="3">
    <source>
        <dbReference type="Proteomes" id="UP001597100"/>
    </source>
</evidence>
<evidence type="ECO:0000313" key="2">
    <source>
        <dbReference type="EMBL" id="MFD0977844.1"/>
    </source>
</evidence>
<dbReference type="RefSeq" id="WP_380740454.1">
    <property type="nucleotide sequence ID" value="NZ_JBHTJP010000035.1"/>
</dbReference>